<reference evidence="1" key="1">
    <citation type="submission" date="2020-02" db="EMBL/GenBank/DDBJ databases">
        <authorList>
            <person name="Meier V. D."/>
        </authorList>
    </citation>
    <scope>NUCLEOTIDE SEQUENCE</scope>
    <source>
        <strain evidence="1">AVDCRST_MAG29</strain>
    </source>
</reference>
<sequence length="48" mass="5223">MTTHTARALPSSRDERVTHTLLMPGSTTRRPRRLLSAVALSRKAPGPA</sequence>
<gene>
    <name evidence="1" type="ORF">AVDCRST_MAG29-640</name>
</gene>
<protein>
    <submittedName>
        <fullName evidence="1">Uncharacterized protein</fullName>
    </submittedName>
</protein>
<name>A0A6J4L6R3_9ACTN</name>
<organism evidence="1">
    <name type="scientific">uncultured Nocardioidaceae bacterium</name>
    <dbReference type="NCBI Taxonomy" id="253824"/>
    <lineage>
        <taxon>Bacteria</taxon>
        <taxon>Bacillati</taxon>
        <taxon>Actinomycetota</taxon>
        <taxon>Actinomycetes</taxon>
        <taxon>Propionibacteriales</taxon>
        <taxon>Nocardioidaceae</taxon>
        <taxon>environmental samples</taxon>
    </lineage>
</organism>
<dbReference type="AlphaFoldDB" id="A0A6J4L6R3"/>
<dbReference type="EMBL" id="CADCUG010000037">
    <property type="protein sequence ID" value="CAA9324424.1"/>
    <property type="molecule type" value="Genomic_DNA"/>
</dbReference>
<evidence type="ECO:0000313" key="1">
    <source>
        <dbReference type="EMBL" id="CAA9324424.1"/>
    </source>
</evidence>
<accession>A0A6J4L6R3</accession>
<proteinExistence type="predicted"/>